<dbReference type="Pfam" id="PF08327">
    <property type="entry name" value="AHSA1"/>
    <property type="match status" value="1"/>
</dbReference>
<organism evidence="4 5">
    <name type="scientific">Caulobacter ginsengisoli</name>
    <dbReference type="NCBI Taxonomy" id="400775"/>
    <lineage>
        <taxon>Bacteria</taxon>
        <taxon>Pseudomonadati</taxon>
        <taxon>Pseudomonadota</taxon>
        <taxon>Alphaproteobacteria</taxon>
        <taxon>Caulobacterales</taxon>
        <taxon>Caulobacteraceae</taxon>
        <taxon>Caulobacter</taxon>
    </lineage>
</organism>
<keyword evidence="5" id="KW-1185">Reference proteome</keyword>
<accession>A0ABU0IV41</accession>
<dbReference type="InterPro" id="IPR023393">
    <property type="entry name" value="START-like_dom_sf"/>
</dbReference>
<sequence length="200" mass="21412">MRPSFLLVAFAAVLVAVPAFGQSEPSRLAGTLPSKRDTGHSIVLDVDVACAPARAYALWSTTAGVRSFFAPDAEIGGVGGPYTIIFFPQDDPRGLTHGTLGAHVLRAEPGRFYAFEWVVFAGDRLKGDNAPPYADETLRRPDPLPTWVELNFTPSGSGTHVAFRHYGFTDDVANRASQAWFTRAWSGVLEGMRAVCGGGG</sequence>
<feature type="signal peptide" evidence="2">
    <location>
        <begin position="1"/>
        <end position="21"/>
    </location>
</feature>
<feature type="chain" id="PRO_5046470749" evidence="2">
    <location>
        <begin position="22"/>
        <end position="200"/>
    </location>
</feature>
<keyword evidence="2" id="KW-0732">Signal</keyword>
<name>A0ABU0IV41_9CAUL</name>
<evidence type="ECO:0000259" key="3">
    <source>
        <dbReference type="Pfam" id="PF08327"/>
    </source>
</evidence>
<comment type="caution">
    <text evidence="4">The sequence shown here is derived from an EMBL/GenBank/DDBJ whole genome shotgun (WGS) entry which is preliminary data.</text>
</comment>
<protein>
    <submittedName>
        <fullName evidence="4">Uncharacterized protein YndB with AHSA1/START domain</fullName>
    </submittedName>
</protein>
<comment type="similarity">
    <text evidence="1">Belongs to the AHA1 family.</text>
</comment>
<dbReference type="RefSeq" id="WP_307351555.1">
    <property type="nucleotide sequence ID" value="NZ_JAUSVS010000008.1"/>
</dbReference>
<evidence type="ECO:0000256" key="2">
    <source>
        <dbReference type="SAM" id="SignalP"/>
    </source>
</evidence>
<feature type="domain" description="Activator of Hsp90 ATPase homologue 1/2-like C-terminal" evidence="3">
    <location>
        <begin position="51"/>
        <end position="194"/>
    </location>
</feature>
<gene>
    <name evidence="4" type="ORF">QO010_003671</name>
</gene>
<reference evidence="4 5" key="1">
    <citation type="submission" date="2023-07" db="EMBL/GenBank/DDBJ databases">
        <title>Genomic Encyclopedia of Type Strains, Phase IV (KMG-IV): sequencing the most valuable type-strain genomes for metagenomic binning, comparative biology and taxonomic classification.</title>
        <authorList>
            <person name="Goeker M."/>
        </authorList>
    </citation>
    <scope>NUCLEOTIDE SEQUENCE [LARGE SCALE GENOMIC DNA]</scope>
    <source>
        <strain evidence="4 5">DSM 18695</strain>
    </source>
</reference>
<evidence type="ECO:0000256" key="1">
    <source>
        <dbReference type="ARBA" id="ARBA00006817"/>
    </source>
</evidence>
<dbReference type="Gene3D" id="3.30.530.20">
    <property type="match status" value="1"/>
</dbReference>
<dbReference type="CDD" id="cd07814">
    <property type="entry name" value="SRPBCC_CalC_Aha1-like"/>
    <property type="match status" value="1"/>
</dbReference>
<dbReference type="EMBL" id="JAUSVS010000008">
    <property type="protein sequence ID" value="MDQ0465879.1"/>
    <property type="molecule type" value="Genomic_DNA"/>
</dbReference>
<evidence type="ECO:0000313" key="4">
    <source>
        <dbReference type="EMBL" id="MDQ0465879.1"/>
    </source>
</evidence>
<dbReference type="SUPFAM" id="SSF55961">
    <property type="entry name" value="Bet v1-like"/>
    <property type="match status" value="1"/>
</dbReference>
<dbReference type="InterPro" id="IPR013538">
    <property type="entry name" value="ASHA1/2-like_C"/>
</dbReference>
<proteinExistence type="inferred from homology"/>
<dbReference type="Proteomes" id="UP001228905">
    <property type="component" value="Unassembled WGS sequence"/>
</dbReference>
<evidence type="ECO:0000313" key="5">
    <source>
        <dbReference type="Proteomes" id="UP001228905"/>
    </source>
</evidence>